<dbReference type="Pfam" id="PF00990">
    <property type="entry name" value="GGDEF"/>
    <property type="match status" value="1"/>
</dbReference>
<dbReference type="PROSITE" id="PS50112">
    <property type="entry name" value="PAS"/>
    <property type="match status" value="1"/>
</dbReference>
<dbReference type="SUPFAM" id="SSF55785">
    <property type="entry name" value="PYP-like sensor domain (PAS domain)"/>
    <property type="match status" value="1"/>
</dbReference>
<dbReference type="Gene3D" id="3.30.450.20">
    <property type="entry name" value="PAS domain"/>
    <property type="match status" value="1"/>
</dbReference>
<dbReference type="Gene3D" id="3.30.70.270">
    <property type="match status" value="1"/>
</dbReference>
<proteinExistence type="predicted"/>
<dbReference type="InterPro" id="IPR000160">
    <property type="entry name" value="GGDEF_dom"/>
</dbReference>
<dbReference type="FunFam" id="3.30.70.270:FF:000001">
    <property type="entry name" value="Diguanylate cyclase domain protein"/>
    <property type="match status" value="1"/>
</dbReference>
<dbReference type="AlphaFoldDB" id="A0A644ZR42"/>
<dbReference type="InterPro" id="IPR000014">
    <property type="entry name" value="PAS"/>
</dbReference>
<reference evidence="3" key="1">
    <citation type="submission" date="2019-08" db="EMBL/GenBank/DDBJ databases">
        <authorList>
            <person name="Kucharzyk K."/>
            <person name="Murdoch R.W."/>
            <person name="Higgins S."/>
            <person name="Loffler F."/>
        </authorList>
    </citation>
    <scope>NUCLEOTIDE SEQUENCE</scope>
</reference>
<dbReference type="SMART" id="SM00091">
    <property type="entry name" value="PAS"/>
    <property type="match status" value="1"/>
</dbReference>
<evidence type="ECO:0000259" key="2">
    <source>
        <dbReference type="PROSITE" id="PS50887"/>
    </source>
</evidence>
<dbReference type="Pfam" id="PF13426">
    <property type="entry name" value="PAS_9"/>
    <property type="match status" value="1"/>
</dbReference>
<gene>
    <name evidence="3" type="ORF">SDC9_89520</name>
</gene>
<organism evidence="3">
    <name type="scientific">bioreactor metagenome</name>
    <dbReference type="NCBI Taxonomy" id="1076179"/>
    <lineage>
        <taxon>unclassified sequences</taxon>
        <taxon>metagenomes</taxon>
        <taxon>ecological metagenomes</taxon>
    </lineage>
</organism>
<dbReference type="PANTHER" id="PTHR46663">
    <property type="entry name" value="DIGUANYLATE CYCLASE DGCT-RELATED"/>
    <property type="match status" value="1"/>
</dbReference>
<dbReference type="CDD" id="cd00130">
    <property type="entry name" value="PAS"/>
    <property type="match status" value="1"/>
</dbReference>
<dbReference type="NCBIfam" id="TIGR00229">
    <property type="entry name" value="sensory_box"/>
    <property type="match status" value="1"/>
</dbReference>
<name>A0A644ZR42_9ZZZZ</name>
<sequence>MIKEKLYQTIIDELEEGVYYVDLERRILYWNKAAEQITGYKAEEIVGKQCQSNILNHIDKDGRQLCQYGCPLYATIIDGHPRSDEVFLRHKSGQRLPVRVKIFPIAKNKKTIGAVEIFALNSPVVYDDDLVESLTNSAMNDQLTGLPNRRKIESYLEYKLQELKRFKNRFAIIFIDLDDFSIVNNHFGHNVGDNVLKILSQSIQHNLRNTDLFGRWGGEEFIVVYRIIQNYDAVIMAEKIRMIIEKTEFPIKQEMIAVTASLGVTIAKSNDTIDGLINRADDLMYLSKHKGKNCVSSDDNGKEH</sequence>
<dbReference type="CDD" id="cd01949">
    <property type="entry name" value="GGDEF"/>
    <property type="match status" value="1"/>
</dbReference>
<dbReference type="SUPFAM" id="SSF55073">
    <property type="entry name" value="Nucleotide cyclase"/>
    <property type="match status" value="1"/>
</dbReference>
<dbReference type="InterPro" id="IPR035965">
    <property type="entry name" value="PAS-like_dom_sf"/>
</dbReference>
<dbReference type="PANTHER" id="PTHR46663:SF4">
    <property type="entry name" value="DIGUANYLATE CYCLASE DGCT-RELATED"/>
    <property type="match status" value="1"/>
</dbReference>
<dbReference type="SMART" id="SM00267">
    <property type="entry name" value="GGDEF"/>
    <property type="match status" value="1"/>
</dbReference>
<feature type="domain" description="PAS" evidence="1">
    <location>
        <begin position="3"/>
        <end position="64"/>
    </location>
</feature>
<protein>
    <recommendedName>
        <fullName evidence="4">Diguanylate cyclase</fullName>
    </recommendedName>
</protein>
<evidence type="ECO:0008006" key="4">
    <source>
        <dbReference type="Google" id="ProtNLM"/>
    </source>
</evidence>
<dbReference type="PROSITE" id="PS50887">
    <property type="entry name" value="GGDEF"/>
    <property type="match status" value="1"/>
</dbReference>
<dbReference type="InterPro" id="IPR029787">
    <property type="entry name" value="Nucleotide_cyclase"/>
</dbReference>
<evidence type="ECO:0000259" key="1">
    <source>
        <dbReference type="PROSITE" id="PS50112"/>
    </source>
</evidence>
<comment type="caution">
    <text evidence="3">The sequence shown here is derived from an EMBL/GenBank/DDBJ whole genome shotgun (WGS) entry which is preliminary data.</text>
</comment>
<dbReference type="NCBIfam" id="TIGR00254">
    <property type="entry name" value="GGDEF"/>
    <property type="match status" value="1"/>
</dbReference>
<accession>A0A644ZR42</accession>
<dbReference type="InterPro" id="IPR043128">
    <property type="entry name" value="Rev_trsase/Diguanyl_cyclase"/>
</dbReference>
<dbReference type="EMBL" id="VSSQ01009879">
    <property type="protein sequence ID" value="MPM42848.1"/>
    <property type="molecule type" value="Genomic_DNA"/>
</dbReference>
<evidence type="ECO:0000313" key="3">
    <source>
        <dbReference type="EMBL" id="MPM42848.1"/>
    </source>
</evidence>
<dbReference type="InterPro" id="IPR052163">
    <property type="entry name" value="DGC-Regulatory_Protein"/>
</dbReference>
<feature type="domain" description="GGDEF" evidence="2">
    <location>
        <begin position="168"/>
        <end position="300"/>
    </location>
</feature>